<organism evidence="1 2">
    <name type="scientific">Melastoma candidum</name>
    <dbReference type="NCBI Taxonomy" id="119954"/>
    <lineage>
        <taxon>Eukaryota</taxon>
        <taxon>Viridiplantae</taxon>
        <taxon>Streptophyta</taxon>
        <taxon>Embryophyta</taxon>
        <taxon>Tracheophyta</taxon>
        <taxon>Spermatophyta</taxon>
        <taxon>Magnoliopsida</taxon>
        <taxon>eudicotyledons</taxon>
        <taxon>Gunneridae</taxon>
        <taxon>Pentapetalae</taxon>
        <taxon>rosids</taxon>
        <taxon>malvids</taxon>
        <taxon>Myrtales</taxon>
        <taxon>Melastomataceae</taxon>
        <taxon>Melastomatoideae</taxon>
        <taxon>Melastomateae</taxon>
        <taxon>Melastoma</taxon>
    </lineage>
</organism>
<evidence type="ECO:0000313" key="1">
    <source>
        <dbReference type="EMBL" id="KAI4384894.1"/>
    </source>
</evidence>
<name>A0ACB9S1D1_9MYRT</name>
<accession>A0ACB9S1D1</accession>
<sequence>MGGCASRPKEFDSADAPAPVDAPETSVAVQEGGEVEKEAPLVDLSEPAAVEEGEKKEEEKAETKKAEGETSAPSS</sequence>
<reference evidence="2" key="1">
    <citation type="journal article" date="2023" name="Front. Plant Sci.">
        <title>Chromosomal-level genome assembly of Melastoma candidum provides insights into trichome evolution.</title>
        <authorList>
            <person name="Zhong Y."/>
            <person name="Wu W."/>
            <person name="Sun C."/>
            <person name="Zou P."/>
            <person name="Liu Y."/>
            <person name="Dai S."/>
            <person name="Zhou R."/>
        </authorList>
    </citation>
    <scope>NUCLEOTIDE SEQUENCE [LARGE SCALE GENOMIC DNA]</scope>
</reference>
<dbReference type="Proteomes" id="UP001057402">
    <property type="component" value="Chromosome 2"/>
</dbReference>
<gene>
    <name evidence="1" type="ORF">MLD38_002980</name>
</gene>
<protein>
    <submittedName>
        <fullName evidence="1">Uncharacterized protein</fullName>
    </submittedName>
</protein>
<proteinExistence type="predicted"/>
<keyword evidence="2" id="KW-1185">Reference proteome</keyword>
<dbReference type="EMBL" id="CM042881">
    <property type="protein sequence ID" value="KAI4384894.1"/>
    <property type="molecule type" value="Genomic_DNA"/>
</dbReference>
<comment type="caution">
    <text evidence="1">The sequence shown here is derived from an EMBL/GenBank/DDBJ whole genome shotgun (WGS) entry which is preliminary data.</text>
</comment>
<evidence type="ECO:0000313" key="2">
    <source>
        <dbReference type="Proteomes" id="UP001057402"/>
    </source>
</evidence>